<evidence type="ECO:0000313" key="2">
    <source>
        <dbReference type="EMBL" id="KAH3797359.1"/>
    </source>
</evidence>
<proteinExistence type="predicted"/>
<gene>
    <name evidence="2" type="ORF">DPMN_150939</name>
</gene>
<name>A0A9D4J615_DREPO</name>
<dbReference type="Proteomes" id="UP000828390">
    <property type="component" value="Unassembled WGS sequence"/>
</dbReference>
<organism evidence="2 3">
    <name type="scientific">Dreissena polymorpha</name>
    <name type="common">Zebra mussel</name>
    <name type="synonym">Mytilus polymorpha</name>
    <dbReference type="NCBI Taxonomy" id="45954"/>
    <lineage>
        <taxon>Eukaryota</taxon>
        <taxon>Metazoa</taxon>
        <taxon>Spiralia</taxon>
        <taxon>Lophotrochozoa</taxon>
        <taxon>Mollusca</taxon>
        <taxon>Bivalvia</taxon>
        <taxon>Autobranchia</taxon>
        <taxon>Heteroconchia</taxon>
        <taxon>Euheterodonta</taxon>
        <taxon>Imparidentia</taxon>
        <taxon>Neoheterodontei</taxon>
        <taxon>Myida</taxon>
        <taxon>Dreissenoidea</taxon>
        <taxon>Dreissenidae</taxon>
        <taxon>Dreissena</taxon>
    </lineage>
</organism>
<reference evidence="2" key="2">
    <citation type="submission" date="2020-11" db="EMBL/GenBank/DDBJ databases">
        <authorList>
            <person name="McCartney M.A."/>
            <person name="Auch B."/>
            <person name="Kono T."/>
            <person name="Mallez S."/>
            <person name="Becker A."/>
            <person name="Gohl D.M."/>
            <person name="Silverstein K.A.T."/>
            <person name="Koren S."/>
            <person name="Bechman K.B."/>
            <person name="Herman A."/>
            <person name="Abrahante J.E."/>
            <person name="Garbe J."/>
        </authorList>
    </citation>
    <scope>NUCLEOTIDE SEQUENCE</scope>
    <source>
        <strain evidence="2">Duluth1</strain>
        <tissue evidence="2">Whole animal</tissue>
    </source>
</reference>
<comment type="caution">
    <text evidence="2">The sequence shown here is derived from an EMBL/GenBank/DDBJ whole genome shotgun (WGS) entry which is preliminary data.</text>
</comment>
<keyword evidence="3" id="KW-1185">Reference proteome</keyword>
<evidence type="ECO:0000256" key="1">
    <source>
        <dbReference type="SAM" id="MobiDB-lite"/>
    </source>
</evidence>
<reference evidence="2" key="1">
    <citation type="journal article" date="2019" name="bioRxiv">
        <title>The Genome of the Zebra Mussel, Dreissena polymorpha: A Resource for Invasive Species Research.</title>
        <authorList>
            <person name="McCartney M.A."/>
            <person name="Auch B."/>
            <person name="Kono T."/>
            <person name="Mallez S."/>
            <person name="Zhang Y."/>
            <person name="Obille A."/>
            <person name="Becker A."/>
            <person name="Abrahante J.E."/>
            <person name="Garbe J."/>
            <person name="Badalamenti J.P."/>
            <person name="Herman A."/>
            <person name="Mangelson H."/>
            <person name="Liachko I."/>
            <person name="Sullivan S."/>
            <person name="Sone E.D."/>
            <person name="Koren S."/>
            <person name="Silverstein K.A.T."/>
            <person name="Beckman K.B."/>
            <person name="Gohl D.M."/>
        </authorList>
    </citation>
    <scope>NUCLEOTIDE SEQUENCE</scope>
    <source>
        <strain evidence="2">Duluth1</strain>
        <tissue evidence="2">Whole animal</tissue>
    </source>
</reference>
<protein>
    <submittedName>
        <fullName evidence="2">Uncharacterized protein</fullName>
    </submittedName>
</protein>
<feature type="region of interest" description="Disordered" evidence="1">
    <location>
        <begin position="1"/>
        <end position="57"/>
    </location>
</feature>
<sequence>MILKSDNERQSYGPDKLVPPASPPARPPARQPALPPARQPALPPARQPALPPASPPVDIRQSNYQFLSLKNLVKNTQLSKNCYKRYFFTDSDRAIRDYAENASSEAVMICIPETECYVLDGGSLLHRLPWKKATHITQ</sequence>
<feature type="compositionally biased region" description="Pro residues" evidence="1">
    <location>
        <begin position="20"/>
        <end position="55"/>
    </location>
</feature>
<dbReference type="AlphaFoldDB" id="A0A9D4J615"/>
<accession>A0A9D4J615</accession>
<dbReference type="EMBL" id="JAIWYP010000007">
    <property type="protein sequence ID" value="KAH3797359.1"/>
    <property type="molecule type" value="Genomic_DNA"/>
</dbReference>
<evidence type="ECO:0000313" key="3">
    <source>
        <dbReference type="Proteomes" id="UP000828390"/>
    </source>
</evidence>